<accession>A0A1D3JCE2</accession>
<feature type="compositionally biased region" description="Basic residues" evidence="1">
    <location>
        <begin position="214"/>
        <end position="237"/>
    </location>
</feature>
<feature type="region of interest" description="Disordered" evidence="1">
    <location>
        <begin position="214"/>
        <end position="265"/>
    </location>
</feature>
<dbReference type="EMBL" id="FLRI01000061">
    <property type="protein sequence ID" value="SBT83209.1"/>
    <property type="molecule type" value="Genomic_DNA"/>
</dbReference>
<dbReference type="Proteomes" id="UP000242942">
    <property type="component" value="Unassembled WGS sequence"/>
</dbReference>
<name>A0A1D3JCE2_PLAOA</name>
<dbReference type="VEuPathDB" id="PlasmoDB:POWCR01_000141500"/>
<protein>
    <submittedName>
        <fullName evidence="3">Uncharacterized protein</fullName>
    </submittedName>
</protein>
<keyword evidence="2" id="KW-0812">Transmembrane</keyword>
<keyword evidence="2" id="KW-1133">Transmembrane helix</keyword>
<keyword evidence="4" id="KW-1185">Reference proteome</keyword>
<keyword evidence="2" id="KW-0472">Membrane</keyword>
<sequence length="265" mass="30053">MNIHSKFFFDKLLNYKSIMLCVNDRENCRNATKELKKCNHEYVQDYFRSKICSFSSKTCYNNYVSNISVLVGLCQVLTIQLAHASETAPAETVGNEQLSTQESKENSDDSFIGTVTRYLKSGFDCISGNNTSDSGCVQRIFLILSLVGTFLSLIGAVFSLLYRFCSCFMCCRRSRTRPMNQVNYNNQQLDLMKMQMQQQQQQMCNALMGAALARKGKMSKETKKKGNKKGGKLRKNKNSSNGTNKSRSKNSKDKEIHIGYQQANE</sequence>
<gene>
    <name evidence="3" type="primary">PocGH01_00101500</name>
    <name evidence="3" type="ORF">POCGH01_00101500</name>
</gene>
<dbReference type="AlphaFoldDB" id="A0A1D3JCE2"/>
<feature type="transmembrane region" description="Helical" evidence="2">
    <location>
        <begin position="140"/>
        <end position="165"/>
    </location>
</feature>
<evidence type="ECO:0000313" key="4">
    <source>
        <dbReference type="Proteomes" id="UP000242942"/>
    </source>
</evidence>
<evidence type="ECO:0000313" key="3">
    <source>
        <dbReference type="EMBL" id="SBT83209.1"/>
    </source>
</evidence>
<reference evidence="3 4" key="1">
    <citation type="submission" date="2016-06" db="EMBL/GenBank/DDBJ databases">
        <authorList>
            <consortium name="Pathogen Informatics"/>
        </authorList>
    </citation>
    <scope>NUCLEOTIDE SEQUENCE [LARGE SCALE GENOMIC DNA]</scope>
    <source>
        <strain evidence="3">PocGH01</strain>
    </source>
</reference>
<dbReference type="VEuPathDB" id="PlasmoDB:PocGH01_00101500"/>
<organism evidence="3 4">
    <name type="scientific">Plasmodium ovale</name>
    <name type="common">malaria parasite P. ovale</name>
    <dbReference type="NCBI Taxonomy" id="36330"/>
    <lineage>
        <taxon>Eukaryota</taxon>
        <taxon>Sar</taxon>
        <taxon>Alveolata</taxon>
        <taxon>Apicomplexa</taxon>
        <taxon>Aconoidasida</taxon>
        <taxon>Haemosporida</taxon>
        <taxon>Plasmodiidae</taxon>
        <taxon>Plasmodium</taxon>
        <taxon>Plasmodium (Plasmodium)</taxon>
    </lineage>
</organism>
<evidence type="ECO:0000256" key="1">
    <source>
        <dbReference type="SAM" id="MobiDB-lite"/>
    </source>
</evidence>
<evidence type="ECO:0000256" key="2">
    <source>
        <dbReference type="SAM" id="Phobius"/>
    </source>
</evidence>
<proteinExistence type="predicted"/>